<dbReference type="EMBL" id="AFXP01000009">
    <property type="protein sequence ID" value="EHG16255.1"/>
    <property type="molecule type" value="Genomic_DNA"/>
</dbReference>
<dbReference type="PATRIC" id="fig|857291.3.peg.1083"/>
<name>G6AG64_9BACT</name>
<proteinExistence type="predicted"/>
<dbReference type="Proteomes" id="UP000004597">
    <property type="component" value="Unassembled WGS sequence"/>
</dbReference>
<reference evidence="1 2" key="1">
    <citation type="submission" date="2011-10" db="EMBL/GenBank/DDBJ databases">
        <title>The Genome Sequence of Prevotella histicola F0411.</title>
        <authorList>
            <consortium name="The Broad Institute Genome Sequencing Platform"/>
            <person name="Earl A."/>
            <person name="Ward D."/>
            <person name="Feldgarden M."/>
            <person name="Gevers D."/>
            <person name="Izard J."/>
            <person name="Ganesan A."/>
            <person name="Blanton J.M."/>
            <person name="Baranova O.V."/>
            <person name="Tanner A.C."/>
            <person name="Mathney J.M.J."/>
            <person name="Dewhirst F.E."/>
            <person name="Young S.K."/>
            <person name="Zeng Q."/>
            <person name="Gargeya S."/>
            <person name="Fitzgerald M."/>
            <person name="Haas B."/>
            <person name="Abouelleil A."/>
            <person name="Alvarado L."/>
            <person name="Arachchi H.M."/>
            <person name="Berlin A."/>
            <person name="Brown A."/>
            <person name="Chapman S.B."/>
            <person name="Chen Z."/>
            <person name="Dunbar C."/>
            <person name="Freedman E."/>
            <person name="Gearin G."/>
            <person name="Gellesch M."/>
            <person name="Goldberg J."/>
            <person name="Griggs A."/>
            <person name="Gujja S."/>
            <person name="Heiman D."/>
            <person name="Howarth C."/>
            <person name="Larson L."/>
            <person name="Lui A."/>
            <person name="MacDonald P.J.P."/>
            <person name="Montmayeur A."/>
            <person name="Murphy C."/>
            <person name="Neiman D."/>
            <person name="Pearson M."/>
            <person name="Priest M."/>
            <person name="Roberts A."/>
            <person name="Saif S."/>
            <person name="Shea T."/>
            <person name="Shenoy N."/>
            <person name="Sisk P."/>
            <person name="Stolte C."/>
            <person name="Sykes S."/>
            <person name="Wortman J."/>
            <person name="Nusbaum C."/>
            <person name="Birren B."/>
        </authorList>
    </citation>
    <scope>NUCLEOTIDE SEQUENCE [LARGE SCALE GENOMIC DNA]</scope>
    <source>
        <strain evidence="1 2">F0411</strain>
    </source>
</reference>
<evidence type="ECO:0000313" key="1">
    <source>
        <dbReference type="EMBL" id="EHG16255.1"/>
    </source>
</evidence>
<comment type="caution">
    <text evidence="1">The sequence shown here is derived from an EMBL/GenBank/DDBJ whole genome shotgun (WGS) entry which is preliminary data.</text>
</comment>
<dbReference type="AlphaFoldDB" id="G6AG64"/>
<evidence type="ECO:0008006" key="3">
    <source>
        <dbReference type="Google" id="ProtNLM"/>
    </source>
</evidence>
<dbReference type="STRING" id="857291.HMPREF9138_01091"/>
<accession>G6AG64</accession>
<sequence>MHLYLVTKNHLSSDGNKRITATLFLWFMNRSGNLDHVDDSKSIADNALVAFTVMIVEMRTEKKRYNVGGRGQPY</sequence>
<evidence type="ECO:0000313" key="2">
    <source>
        <dbReference type="Proteomes" id="UP000004597"/>
    </source>
</evidence>
<organism evidence="1 2">
    <name type="scientific">Prevotella histicola F0411</name>
    <dbReference type="NCBI Taxonomy" id="857291"/>
    <lineage>
        <taxon>Bacteria</taxon>
        <taxon>Pseudomonadati</taxon>
        <taxon>Bacteroidota</taxon>
        <taxon>Bacteroidia</taxon>
        <taxon>Bacteroidales</taxon>
        <taxon>Prevotellaceae</taxon>
        <taxon>Prevotella</taxon>
    </lineage>
</organism>
<keyword evidence="2" id="KW-1185">Reference proteome</keyword>
<dbReference type="HOGENOM" id="CLU_2684737_0_0_10"/>
<gene>
    <name evidence="1" type="ORF">HMPREF9138_01091</name>
</gene>
<protein>
    <recommendedName>
        <fullName evidence="3">Fido domain-containing protein</fullName>
    </recommendedName>
</protein>